<dbReference type="AlphaFoldDB" id="A0AAD7XXL0"/>
<keyword evidence="1" id="KW-0472">Membrane</keyword>
<organism evidence="2 3">
    <name type="scientific">Lichtheimia ornata</name>
    <dbReference type="NCBI Taxonomy" id="688661"/>
    <lineage>
        <taxon>Eukaryota</taxon>
        <taxon>Fungi</taxon>
        <taxon>Fungi incertae sedis</taxon>
        <taxon>Mucoromycota</taxon>
        <taxon>Mucoromycotina</taxon>
        <taxon>Mucoromycetes</taxon>
        <taxon>Mucorales</taxon>
        <taxon>Lichtheimiaceae</taxon>
        <taxon>Lichtheimia</taxon>
    </lineage>
</organism>
<evidence type="ECO:0000313" key="3">
    <source>
        <dbReference type="Proteomes" id="UP001234581"/>
    </source>
</evidence>
<keyword evidence="3" id="KW-1185">Reference proteome</keyword>
<keyword evidence="1" id="KW-1133">Transmembrane helix</keyword>
<name>A0AAD7XXL0_9FUNG</name>
<dbReference type="EMBL" id="JARTCD010000037">
    <property type="protein sequence ID" value="KAJ8656693.1"/>
    <property type="molecule type" value="Genomic_DNA"/>
</dbReference>
<protein>
    <submittedName>
        <fullName evidence="2">Uncharacterized protein</fullName>
    </submittedName>
</protein>
<gene>
    <name evidence="2" type="ORF">O0I10_007540</name>
</gene>
<evidence type="ECO:0000313" key="2">
    <source>
        <dbReference type="EMBL" id="KAJ8656693.1"/>
    </source>
</evidence>
<keyword evidence="1" id="KW-0812">Transmembrane</keyword>
<dbReference type="Proteomes" id="UP001234581">
    <property type="component" value="Unassembled WGS sequence"/>
</dbReference>
<sequence length="283" mass="32397">MGERVVNGVPFNYNKHARNLPMFQTSNPVQQVRSIAAALLLFRFDIVVLKLVCRLLFSRLQDLMEASRVFIPKLSTTTLLYTASFGSTCWMMVPVDSNKILISKQERCTLVQCSSSTYWIGWIQGYLQATMEWYWEHLKVTVKSGVLASCFLREGASRQYRYLGILCIVALFIAIIAGGKIHCSGMIWMAWRYGWHGDTALIWRKNAIEKHHKDQEGFCSARSRGHVKDAIVLRAVLGRPCCPYHLLWKHVLMVLWQDQFKYASSVRSCNMRIHGSGGVKVGW</sequence>
<reference evidence="2 3" key="1">
    <citation type="submission" date="2023-03" db="EMBL/GenBank/DDBJ databases">
        <title>Genome sequence of Lichtheimia ornata CBS 291.66.</title>
        <authorList>
            <person name="Mohabir J.T."/>
            <person name="Shea T.P."/>
            <person name="Kurbessoian T."/>
            <person name="Berby B."/>
            <person name="Fontaine J."/>
            <person name="Livny J."/>
            <person name="Gnirke A."/>
            <person name="Stajich J.E."/>
            <person name="Cuomo C.A."/>
        </authorList>
    </citation>
    <scope>NUCLEOTIDE SEQUENCE [LARGE SCALE GENOMIC DNA]</scope>
    <source>
        <strain evidence="2">CBS 291.66</strain>
    </source>
</reference>
<comment type="caution">
    <text evidence="2">The sequence shown here is derived from an EMBL/GenBank/DDBJ whole genome shotgun (WGS) entry which is preliminary data.</text>
</comment>
<feature type="transmembrane region" description="Helical" evidence="1">
    <location>
        <begin position="162"/>
        <end position="183"/>
    </location>
</feature>
<dbReference type="GeneID" id="83214948"/>
<evidence type="ECO:0000256" key="1">
    <source>
        <dbReference type="SAM" id="Phobius"/>
    </source>
</evidence>
<dbReference type="RefSeq" id="XP_058341606.1">
    <property type="nucleotide sequence ID" value="XM_058487555.1"/>
</dbReference>
<proteinExistence type="predicted"/>
<accession>A0AAD7XXL0</accession>